<keyword evidence="2" id="KW-1185">Reference proteome</keyword>
<sequence>AAFGPLNSQLLPEKTIWFKLELDLRRGVVMGFVTTLFRVVTTVYDLVTLPVYVIVQRPWNRRRKQQATWAAPLTDDPGAPMVRLTPDTARTRFKGCETVDALFRHAVNLHSDRPCLGTRVVKSQTQEIIDGKSIVKYDLGEYKWKTYADVESQVDQIGRGLARIGIVPETRVIIFAETREEWILTALACFRRRVIVCTIYATLGDEGIVFSVNETEGRVVITSEELLPRLQKLMRRLRHVKRIIYMPARGESRSIPDMAPAIVMPFADLLASATVTGESPPVVPVATDVVIIMYTSGSTGTPKGVVLTNGNVVAFVLGIASVLHNFTAQDVYLGFLPLAHVMEIAAECCFMALGLRIGYSSPFTLTDQDGTAPASPNLADRDGDRTNRTPRPKGSGAARNGTEEFLTNCLCCPIVQGYGLTETTAGATLQD</sequence>
<reference evidence="1 2" key="1">
    <citation type="journal article" date="2020" name="Cell">
        <title>Large-Scale Comparative Analyses of Tick Genomes Elucidate Their Genetic Diversity and Vector Capacities.</title>
        <authorList>
            <consortium name="Tick Genome and Microbiome Consortium (TIGMIC)"/>
            <person name="Jia N."/>
            <person name="Wang J."/>
            <person name="Shi W."/>
            <person name="Du L."/>
            <person name="Sun Y."/>
            <person name="Zhan W."/>
            <person name="Jiang J.F."/>
            <person name="Wang Q."/>
            <person name="Zhang B."/>
            <person name="Ji P."/>
            <person name="Bell-Sakyi L."/>
            <person name="Cui X.M."/>
            <person name="Yuan T.T."/>
            <person name="Jiang B.G."/>
            <person name="Yang W.F."/>
            <person name="Lam T.T."/>
            <person name="Chang Q.C."/>
            <person name="Ding S.J."/>
            <person name="Wang X.J."/>
            <person name="Zhu J.G."/>
            <person name="Ruan X.D."/>
            <person name="Zhao L."/>
            <person name="Wei J.T."/>
            <person name="Ye R.Z."/>
            <person name="Que T.C."/>
            <person name="Du C.H."/>
            <person name="Zhou Y.H."/>
            <person name="Cheng J.X."/>
            <person name="Dai P.F."/>
            <person name="Guo W.B."/>
            <person name="Han X.H."/>
            <person name="Huang E.J."/>
            <person name="Li L.F."/>
            <person name="Wei W."/>
            <person name="Gao Y.C."/>
            <person name="Liu J.Z."/>
            <person name="Shao H.Z."/>
            <person name="Wang X."/>
            <person name="Wang C.C."/>
            <person name="Yang T.C."/>
            <person name="Huo Q.B."/>
            <person name="Li W."/>
            <person name="Chen H.Y."/>
            <person name="Chen S.E."/>
            <person name="Zhou L.G."/>
            <person name="Ni X.B."/>
            <person name="Tian J.H."/>
            <person name="Sheng Y."/>
            <person name="Liu T."/>
            <person name="Pan Y.S."/>
            <person name="Xia L.Y."/>
            <person name="Li J."/>
            <person name="Zhao F."/>
            <person name="Cao W.C."/>
        </authorList>
    </citation>
    <scope>NUCLEOTIDE SEQUENCE [LARGE SCALE GENOMIC DNA]</scope>
    <source>
        <strain evidence="1">Iper-2018</strain>
    </source>
</reference>
<accession>A0AC60PYR6</accession>
<dbReference type="Proteomes" id="UP000805193">
    <property type="component" value="Unassembled WGS sequence"/>
</dbReference>
<dbReference type="EMBL" id="JABSTQ010009716">
    <property type="protein sequence ID" value="KAG0426462.1"/>
    <property type="molecule type" value="Genomic_DNA"/>
</dbReference>
<evidence type="ECO:0000313" key="2">
    <source>
        <dbReference type="Proteomes" id="UP000805193"/>
    </source>
</evidence>
<name>A0AC60PYR6_IXOPE</name>
<evidence type="ECO:0000313" key="1">
    <source>
        <dbReference type="EMBL" id="KAG0426462.1"/>
    </source>
</evidence>
<protein>
    <submittedName>
        <fullName evidence="1">Uncharacterized protein</fullName>
    </submittedName>
</protein>
<feature type="non-terminal residue" evidence="1">
    <location>
        <position position="1"/>
    </location>
</feature>
<feature type="non-terminal residue" evidence="1">
    <location>
        <position position="431"/>
    </location>
</feature>
<comment type="caution">
    <text evidence="1">The sequence shown here is derived from an EMBL/GenBank/DDBJ whole genome shotgun (WGS) entry which is preliminary data.</text>
</comment>
<gene>
    <name evidence="1" type="ORF">HPB47_026437</name>
</gene>
<organism evidence="1 2">
    <name type="scientific">Ixodes persulcatus</name>
    <name type="common">Taiga tick</name>
    <dbReference type="NCBI Taxonomy" id="34615"/>
    <lineage>
        <taxon>Eukaryota</taxon>
        <taxon>Metazoa</taxon>
        <taxon>Ecdysozoa</taxon>
        <taxon>Arthropoda</taxon>
        <taxon>Chelicerata</taxon>
        <taxon>Arachnida</taxon>
        <taxon>Acari</taxon>
        <taxon>Parasitiformes</taxon>
        <taxon>Ixodida</taxon>
        <taxon>Ixodoidea</taxon>
        <taxon>Ixodidae</taxon>
        <taxon>Ixodinae</taxon>
        <taxon>Ixodes</taxon>
    </lineage>
</organism>
<proteinExistence type="predicted"/>